<name>A0A5C8ZF45_9ACTN</name>
<keyword evidence="1" id="KW-0547">Nucleotide-binding</keyword>
<dbReference type="OrthoDB" id="7053960at2"/>
<dbReference type="Pfam" id="PF00196">
    <property type="entry name" value="GerE"/>
    <property type="match status" value="1"/>
</dbReference>
<protein>
    <submittedName>
        <fullName evidence="4">Helix-turn-helix transcriptional regulator</fullName>
    </submittedName>
</protein>
<dbReference type="PANTHER" id="PTHR16305:SF35">
    <property type="entry name" value="TRANSCRIPTIONAL ACTIVATOR DOMAIN"/>
    <property type="match status" value="1"/>
</dbReference>
<comment type="caution">
    <text evidence="4">The sequence shown here is derived from an EMBL/GenBank/DDBJ whole genome shotgun (WGS) entry which is preliminary data.</text>
</comment>
<dbReference type="GO" id="GO:0005524">
    <property type="term" value="F:ATP binding"/>
    <property type="evidence" value="ECO:0007669"/>
    <property type="project" value="UniProtKB-KW"/>
</dbReference>
<evidence type="ECO:0000313" key="4">
    <source>
        <dbReference type="EMBL" id="TXR56094.1"/>
    </source>
</evidence>
<dbReference type="PROSITE" id="PS00622">
    <property type="entry name" value="HTH_LUXR_1"/>
    <property type="match status" value="1"/>
</dbReference>
<dbReference type="EMBL" id="VKAC01000006">
    <property type="protein sequence ID" value="TXR56094.1"/>
    <property type="molecule type" value="Genomic_DNA"/>
</dbReference>
<feature type="domain" description="HTH luxR-type" evidence="3">
    <location>
        <begin position="843"/>
        <end position="907"/>
    </location>
</feature>
<evidence type="ECO:0000256" key="1">
    <source>
        <dbReference type="ARBA" id="ARBA00022741"/>
    </source>
</evidence>
<dbReference type="PANTHER" id="PTHR16305">
    <property type="entry name" value="TESTICULAR SOLUBLE ADENYLYL CYCLASE"/>
    <property type="match status" value="1"/>
</dbReference>
<accession>A0A5C8ZF45</accession>
<dbReference type="AlphaFoldDB" id="A0A5C8ZF45"/>
<evidence type="ECO:0000313" key="5">
    <source>
        <dbReference type="Proteomes" id="UP000321234"/>
    </source>
</evidence>
<sequence length="907" mass="93156">MLLGRQSQKQTLVTALSRGSAGRGGSILLTGSPGSGFTALLDEVVAAAHGLGDPLVLTTTGVEDEAGMPYALLHQVICPLLAELGDDLDLTRRESLEAVVGARAPQEGAVPVALAALGALELLARRRPVLVVVDDAHLADPDSASVLRFLGRRLSRTAACLLVVHPEPVVGAPSAASAEAARTGADAVVVLEPLGARDARAWADREQPWLDPVQRDTVLHLAAGRPRRLADLLHLVDREAVASAPDGGIRTALRGSVLPAVAAARRDLEAVDHRTRRALVALGLLDDPAGAWLVARVAGGEGAGPGVHAPAAADPLTAVLAAVEADPLLVTELRTAWSQHLEEAAAAALAGGPAATRLRAEALRQRALADPAGAPALAAPLEDAARALCAVDAARSSELFALAAEHHREVPARAAAASRAAELALACGRHDRARLLAERAAALTDGAGAAAAAVTSRWSALTALARGDRDAAALHLEHHLGRQVGAPGVDQELLATAAALVMVAGRRTGGCRALEAAASATPALAGPLRSLARLALPWHLAVPDEQRHSLDDALAALAGAGLPVLRLAADAGRLLGRSDEVAAACRSSLPAWPTTGPAAVDVHLALAACALDTGDLTEVRAHVQDARAALRHAPQAEAAVLQAEQLVACLGSTRVPDAAWEDASDLPPTTERAGAVWCRAHRHRLRGDLASAAAELLPLWPADEAPADAGALLNALPTVHALSGSGAAPEVLERTVRQVTAWAEGSGAPLAVSTALVCRAVLVQDPHAQQQLLREAVERGGDGPAGAAPRLALGMLLRRARQAVAAREPLGAALRVFERHGLAAFAELARRELDATAPLRPARPMGSSVLTGQERTVATLAAEGLSNAGIAQSLGISARTVAHHLQHVYAKLGVSGRQELGPRLEER</sequence>
<evidence type="ECO:0000259" key="3">
    <source>
        <dbReference type="PROSITE" id="PS50043"/>
    </source>
</evidence>
<dbReference type="PRINTS" id="PR00038">
    <property type="entry name" value="HTHLUXR"/>
</dbReference>
<dbReference type="RefSeq" id="WP_147926526.1">
    <property type="nucleotide sequence ID" value="NZ_VKAC01000006.1"/>
</dbReference>
<keyword evidence="5" id="KW-1185">Reference proteome</keyword>
<dbReference type="Gene3D" id="1.10.10.10">
    <property type="entry name" value="Winged helix-like DNA-binding domain superfamily/Winged helix DNA-binding domain"/>
    <property type="match status" value="1"/>
</dbReference>
<dbReference type="InterPro" id="IPR027417">
    <property type="entry name" value="P-loop_NTPase"/>
</dbReference>
<dbReference type="InterPro" id="IPR036388">
    <property type="entry name" value="WH-like_DNA-bd_sf"/>
</dbReference>
<dbReference type="GO" id="GO:0005737">
    <property type="term" value="C:cytoplasm"/>
    <property type="evidence" value="ECO:0007669"/>
    <property type="project" value="TreeGrafter"/>
</dbReference>
<dbReference type="InterPro" id="IPR016032">
    <property type="entry name" value="Sig_transdc_resp-reg_C-effctor"/>
</dbReference>
<proteinExistence type="predicted"/>
<gene>
    <name evidence="4" type="ORF">FMM08_11720</name>
</gene>
<dbReference type="Pfam" id="PF13191">
    <property type="entry name" value="AAA_16"/>
    <property type="match status" value="1"/>
</dbReference>
<dbReference type="GO" id="GO:0006355">
    <property type="term" value="P:regulation of DNA-templated transcription"/>
    <property type="evidence" value="ECO:0007669"/>
    <property type="project" value="InterPro"/>
</dbReference>
<evidence type="ECO:0000256" key="2">
    <source>
        <dbReference type="ARBA" id="ARBA00022840"/>
    </source>
</evidence>
<dbReference type="SUPFAM" id="SSF52540">
    <property type="entry name" value="P-loop containing nucleoside triphosphate hydrolases"/>
    <property type="match status" value="1"/>
</dbReference>
<dbReference type="InterPro" id="IPR000792">
    <property type="entry name" value="Tscrpt_reg_LuxR_C"/>
</dbReference>
<dbReference type="InterPro" id="IPR041664">
    <property type="entry name" value="AAA_16"/>
</dbReference>
<dbReference type="CDD" id="cd06170">
    <property type="entry name" value="LuxR_C_like"/>
    <property type="match status" value="1"/>
</dbReference>
<keyword evidence="2" id="KW-0067">ATP-binding</keyword>
<dbReference type="SMART" id="SM00421">
    <property type="entry name" value="HTH_LUXR"/>
    <property type="match status" value="1"/>
</dbReference>
<dbReference type="Proteomes" id="UP000321234">
    <property type="component" value="Unassembled WGS sequence"/>
</dbReference>
<reference evidence="4 5" key="1">
    <citation type="submission" date="2019-07" db="EMBL/GenBank/DDBJ databases">
        <title>Quadrisphaera sp. strain DD2A genome sequencing and assembly.</title>
        <authorList>
            <person name="Kim I."/>
        </authorList>
    </citation>
    <scope>NUCLEOTIDE SEQUENCE [LARGE SCALE GENOMIC DNA]</scope>
    <source>
        <strain evidence="4 5">DD2A</strain>
    </source>
</reference>
<organism evidence="4 5">
    <name type="scientific">Quadrisphaera setariae</name>
    <dbReference type="NCBI Taxonomy" id="2593304"/>
    <lineage>
        <taxon>Bacteria</taxon>
        <taxon>Bacillati</taxon>
        <taxon>Actinomycetota</taxon>
        <taxon>Actinomycetes</taxon>
        <taxon>Kineosporiales</taxon>
        <taxon>Kineosporiaceae</taxon>
        <taxon>Quadrisphaera</taxon>
    </lineage>
</organism>
<dbReference type="SUPFAM" id="SSF46894">
    <property type="entry name" value="C-terminal effector domain of the bipartite response regulators"/>
    <property type="match status" value="1"/>
</dbReference>
<dbReference type="PROSITE" id="PS50043">
    <property type="entry name" value="HTH_LUXR_2"/>
    <property type="match status" value="1"/>
</dbReference>
<dbReference type="GO" id="GO:0004016">
    <property type="term" value="F:adenylate cyclase activity"/>
    <property type="evidence" value="ECO:0007669"/>
    <property type="project" value="TreeGrafter"/>
</dbReference>
<dbReference type="GO" id="GO:0003677">
    <property type="term" value="F:DNA binding"/>
    <property type="evidence" value="ECO:0007669"/>
    <property type="project" value="InterPro"/>
</dbReference>